<name>R4G4W2_RHOPR</name>
<keyword evidence="9 12" id="KW-0472">Membrane</keyword>
<feature type="transmembrane region" description="Helical" evidence="12">
    <location>
        <begin position="173"/>
        <end position="191"/>
    </location>
</feature>
<dbReference type="VEuPathDB" id="VectorBase:RPRC005206"/>
<feature type="transmembrane region" description="Helical" evidence="12">
    <location>
        <begin position="426"/>
        <end position="447"/>
    </location>
</feature>
<proteinExistence type="evidence at transcript level"/>
<feature type="transmembrane region" description="Helical" evidence="12">
    <location>
        <begin position="350"/>
        <end position="373"/>
    </location>
</feature>
<keyword evidence="3" id="KW-0813">Transport</keyword>
<feature type="transmembrane region" description="Helical" evidence="12">
    <location>
        <begin position="203"/>
        <end position="223"/>
    </location>
</feature>
<feature type="transmembrane region" description="Helical" evidence="12">
    <location>
        <begin position="95"/>
        <end position="117"/>
    </location>
</feature>
<keyword evidence="5 12" id="KW-0812">Transmembrane</keyword>
<dbReference type="AlphaFoldDB" id="R4G4W2"/>
<evidence type="ECO:0000256" key="6">
    <source>
        <dbReference type="ARBA" id="ARBA00022989"/>
    </source>
</evidence>
<keyword evidence="4" id="KW-1003">Cell membrane</keyword>
<dbReference type="GO" id="GO:0006814">
    <property type="term" value="P:sodium ion transport"/>
    <property type="evidence" value="ECO:0007669"/>
    <property type="project" value="UniProtKB-KW"/>
</dbReference>
<feature type="transmembrane region" description="Helical" evidence="12">
    <location>
        <begin position="453"/>
        <end position="474"/>
    </location>
</feature>
<dbReference type="Gene3D" id="1.20.1730.10">
    <property type="entry name" value="Sodium/glucose cotransporter"/>
    <property type="match status" value="1"/>
</dbReference>
<comment type="similarity">
    <text evidence="2 11">Belongs to the sodium:solute symporter (SSF) (TC 2.A.21) family.</text>
</comment>
<keyword evidence="6 12" id="KW-1133">Transmembrane helix</keyword>
<evidence type="ECO:0000256" key="11">
    <source>
        <dbReference type="RuleBase" id="RU362091"/>
    </source>
</evidence>
<protein>
    <submittedName>
        <fullName evidence="13">Putative sodium/solute symporter</fullName>
    </submittedName>
</protein>
<dbReference type="NCBIfam" id="TIGR00813">
    <property type="entry name" value="sss"/>
    <property type="match status" value="1"/>
</dbReference>
<feature type="transmembrane region" description="Helical" evidence="12">
    <location>
        <begin position="288"/>
        <end position="312"/>
    </location>
</feature>
<feature type="transmembrane region" description="Helical" evidence="12">
    <location>
        <begin position="64"/>
        <end position="83"/>
    </location>
</feature>
<dbReference type="InterPro" id="IPR001734">
    <property type="entry name" value="Na/solute_symporter"/>
</dbReference>
<keyword evidence="10" id="KW-0739">Sodium transport</keyword>
<dbReference type="VEuPathDB" id="VectorBase:RPRC014042"/>
<evidence type="ECO:0000256" key="7">
    <source>
        <dbReference type="ARBA" id="ARBA00023053"/>
    </source>
</evidence>
<keyword evidence="8" id="KW-0406">Ion transport</keyword>
<evidence type="ECO:0000256" key="1">
    <source>
        <dbReference type="ARBA" id="ARBA00004651"/>
    </source>
</evidence>
<dbReference type="CDD" id="cd11492">
    <property type="entry name" value="SLC5sbd_NIS-SMVT"/>
    <property type="match status" value="1"/>
</dbReference>
<feature type="transmembrane region" description="Helical" evidence="12">
    <location>
        <begin position="528"/>
        <end position="549"/>
    </location>
</feature>
<evidence type="ECO:0000256" key="8">
    <source>
        <dbReference type="ARBA" id="ARBA00023065"/>
    </source>
</evidence>
<dbReference type="GO" id="GO:0015293">
    <property type="term" value="F:symporter activity"/>
    <property type="evidence" value="ECO:0007669"/>
    <property type="project" value="TreeGrafter"/>
</dbReference>
<evidence type="ECO:0000256" key="5">
    <source>
        <dbReference type="ARBA" id="ARBA00022692"/>
    </source>
</evidence>
<dbReference type="InterPro" id="IPR051163">
    <property type="entry name" value="Sodium:Solute_Symporter_SSF"/>
</dbReference>
<dbReference type="PROSITE" id="PS50283">
    <property type="entry name" value="NA_SOLUT_SYMP_3"/>
    <property type="match status" value="1"/>
</dbReference>
<evidence type="ECO:0000256" key="9">
    <source>
        <dbReference type="ARBA" id="ARBA00023136"/>
    </source>
</evidence>
<dbReference type="InterPro" id="IPR038377">
    <property type="entry name" value="Na/Glc_symporter_sf"/>
</dbReference>
<dbReference type="PANTHER" id="PTHR42985:SF21">
    <property type="entry name" value="SODIUM-DEPENDENT MULTIVITAMIN TRANSPORTER-LIKE PROTEIN"/>
    <property type="match status" value="1"/>
</dbReference>
<dbReference type="PANTHER" id="PTHR42985">
    <property type="entry name" value="SODIUM-COUPLED MONOCARBOXYLATE TRANSPORTER"/>
    <property type="match status" value="1"/>
</dbReference>
<evidence type="ECO:0000256" key="10">
    <source>
        <dbReference type="ARBA" id="ARBA00023201"/>
    </source>
</evidence>
<comment type="subcellular location">
    <subcellularLocation>
        <location evidence="1">Cell membrane</location>
        <topology evidence="1">Multi-pass membrane protein</topology>
    </subcellularLocation>
</comment>
<evidence type="ECO:0000256" key="12">
    <source>
        <dbReference type="SAM" id="Phobius"/>
    </source>
</evidence>
<evidence type="ECO:0000313" key="13">
    <source>
        <dbReference type="EMBL" id="JAA77099.1"/>
    </source>
</evidence>
<feature type="transmembrane region" description="Helical" evidence="12">
    <location>
        <begin position="393"/>
        <end position="414"/>
    </location>
</feature>
<evidence type="ECO:0000256" key="2">
    <source>
        <dbReference type="ARBA" id="ARBA00006434"/>
    </source>
</evidence>
<feature type="transmembrane region" description="Helical" evidence="12">
    <location>
        <begin position="21"/>
        <end position="43"/>
    </location>
</feature>
<evidence type="ECO:0000256" key="4">
    <source>
        <dbReference type="ARBA" id="ARBA00022475"/>
    </source>
</evidence>
<accession>R4G4W2</accession>
<dbReference type="GO" id="GO:0005886">
    <property type="term" value="C:plasma membrane"/>
    <property type="evidence" value="ECO:0007669"/>
    <property type="project" value="UniProtKB-SubCell"/>
</dbReference>
<dbReference type="Pfam" id="PF00474">
    <property type="entry name" value="SSF"/>
    <property type="match status" value="1"/>
</dbReference>
<dbReference type="EMBL" id="GAHY01000411">
    <property type="protein sequence ID" value="JAA77099.1"/>
    <property type="molecule type" value="mRNA"/>
</dbReference>
<keyword evidence="7" id="KW-0915">Sodium</keyword>
<feature type="transmembrane region" description="Helical" evidence="12">
    <location>
        <begin position="250"/>
        <end position="268"/>
    </location>
</feature>
<feature type="transmembrane region" description="Helical" evidence="12">
    <location>
        <begin position="138"/>
        <end position="161"/>
    </location>
</feature>
<reference evidence="13" key="1">
    <citation type="submission" date="2013-04" db="EMBL/GenBank/DDBJ databases">
        <title>An insight into the transcriptome of the digestive tract of the blood sucking bug, Rhodnius prolixus.</title>
        <authorList>
            <person name="Ribeiro J.M.C."/>
            <person name="Genta F.A."/>
            <person name="Sorgine M.H.F."/>
            <person name="Paiva-Silva G.O."/>
            <person name="Majerowicz D."/>
            <person name="Medeiros M."/>
            <person name="Koerich L."/>
            <person name="Terra W.R."/>
            <person name="Ferreira C."/>
            <person name="Pimentel A.C."/>
            <person name="Bisch P.M."/>
            <person name="Diniz M.M.P."/>
            <person name="Nascimento R."/>
            <person name="Salmon D."/>
            <person name="Silber A.M."/>
            <person name="Alves M."/>
            <person name="Oliveira M.F."/>
            <person name="Gondim K.C."/>
            <person name="Silva Neto M.A.C."/>
            <person name="Atella G.C."/>
            <person name="Araujo H."/>
            <person name="Dias F.S."/>
            <person name="Polycarpo C.R."/>
            <person name="Fampa P."/>
            <person name="Melo A.C."/>
            <person name="Tanaka A.S."/>
            <person name="Balczun C."/>
            <person name="Oliveira J.H.M."/>
            <person name="Goncalves R."/>
            <person name="Lazoski C."/>
            <person name="Pereira M.A."/>
            <person name="Rivera-Pomar R."/>
            <person name="Diambra L."/>
            <person name="Schaub G.A."/>
            <person name="Garcia E.S."/>
            <person name="Azambuja P."/>
            <person name="Braz G.R.C."/>
            <person name="Oliveira P.L."/>
        </authorList>
    </citation>
    <scope>NUCLEOTIDE SEQUENCE</scope>
</reference>
<organism evidence="13">
    <name type="scientific">Rhodnius prolixus</name>
    <name type="common">Triatomid bug</name>
    <dbReference type="NCBI Taxonomy" id="13249"/>
    <lineage>
        <taxon>Eukaryota</taxon>
        <taxon>Metazoa</taxon>
        <taxon>Ecdysozoa</taxon>
        <taxon>Arthropoda</taxon>
        <taxon>Hexapoda</taxon>
        <taxon>Insecta</taxon>
        <taxon>Pterygota</taxon>
        <taxon>Neoptera</taxon>
        <taxon>Paraneoptera</taxon>
        <taxon>Hemiptera</taxon>
        <taxon>Heteroptera</taxon>
        <taxon>Panheteroptera</taxon>
        <taxon>Cimicomorpha</taxon>
        <taxon>Reduviidae</taxon>
        <taxon>Triatominae</taxon>
        <taxon>Rhodnius</taxon>
    </lineage>
</organism>
<evidence type="ECO:0000256" key="3">
    <source>
        <dbReference type="ARBA" id="ARBA00022448"/>
    </source>
</evidence>
<sequence>MSSNENTVIENMSHQIPDFNWFEYTVFFGMLGASAFIGVYFGCLTSAENTVKEYMLGGRQMPSFPVALSLTASFISGITLLGIPAETYLYGTQLYLVSPAIVISLILLNIFYLPVLYNLGTTSLFEYLERRFNTATRCIGSLLNTISLLLYIPVVIYVPALAFNQATGMPMHILAPTVCFICIFYTTLGGLKAVVWSDALQSMFTLVSLVAVMFIGASTVGGFGNVFEISEKGERIELFNFDPDPFQRNTFWTVMFGSTITWTSYLALNPGAYQRYIALPSYRQAKIVSCAMVLGLIVLKSLSTLIGLVIYTKYRDCDPVETKVIQKVGQILPLFCMDVAGIYRGLTGLFLSGVVSTALSTMSTSLNSVAATLFEDYIKPLLPWKPNDKQSNFIMKTIVIVAGIISSALVFVVAKMGTIMQTAVTLNGVTSGITLFIFSFGMFIPWANAKGAIAGSVAGLLAVSWIALGGQIAAARGDFGFPGKETTVEHCPANMTLPEFNSTRFGNPGYGTQVFVAESVPLLYRISYLYFPTVGLLVSMIVGLTVSIVTGGQDLAELDPELIVPQLRWLVPHSNKKTTTKAPIELYHKINTNEINTVKLKHNTEI</sequence>